<keyword evidence="6" id="KW-0808">Transferase</keyword>
<gene>
    <name evidence="24" type="ORF">DV515_00012602</name>
</gene>
<dbReference type="InterPro" id="IPR000719">
    <property type="entry name" value="Prot_kinase_dom"/>
</dbReference>
<dbReference type="GO" id="GO:0009925">
    <property type="term" value="C:basal plasma membrane"/>
    <property type="evidence" value="ECO:0007669"/>
    <property type="project" value="TreeGrafter"/>
</dbReference>
<evidence type="ECO:0000256" key="15">
    <source>
        <dbReference type="ARBA" id="ARBA00023137"/>
    </source>
</evidence>
<organism evidence="24 25">
    <name type="scientific">Chloebia gouldiae</name>
    <name type="common">Gouldian finch</name>
    <name type="synonym">Erythrura gouldiae</name>
    <dbReference type="NCBI Taxonomy" id="44316"/>
    <lineage>
        <taxon>Eukaryota</taxon>
        <taxon>Metazoa</taxon>
        <taxon>Chordata</taxon>
        <taxon>Craniata</taxon>
        <taxon>Vertebrata</taxon>
        <taxon>Euteleostomi</taxon>
        <taxon>Archelosauria</taxon>
        <taxon>Archosauria</taxon>
        <taxon>Dinosauria</taxon>
        <taxon>Saurischia</taxon>
        <taxon>Theropoda</taxon>
        <taxon>Coelurosauria</taxon>
        <taxon>Aves</taxon>
        <taxon>Neognathae</taxon>
        <taxon>Neoaves</taxon>
        <taxon>Telluraves</taxon>
        <taxon>Australaves</taxon>
        <taxon>Passeriformes</taxon>
        <taxon>Passeroidea</taxon>
        <taxon>Passeridae</taxon>
        <taxon>Chloebia</taxon>
    </lineage>
</organism>
<keyword evidence="5" id="KW-0597">Phosphoprotein</keyword>
<dbReference type="FunFam" id="1.10.510.10:FF:002828">
    <property type="entry name" value="Receptor tyrosine-protein kinase erbB-2"/>
    <property type="match status" value="1"/>
</dbReference>
<dbReference type="PROSITE" id="PS00109">
    <property type="entry name" value="PROTEIN_KINASE_TYR"/>
    <property type="match status" value="1"/>
</dbReference>
<dbReference type="GO" id="GO:0010647">
    <property type="term" value="P:positive regulation of cell communication"/>
    <property type="evidence" value="ECO:0007669"/>
    <property type="project" value="UniProtKB-ARBA"/>
</dbReference>
<keyword evidence="12" id="KW-1133">Transmembrane helix</keyword>
<reference evidence="24 25" key="1">
    <citation type="journal article" date="2018" name="Proc. R. Soc. B">
        <title>A non-coding region near Follistatin controls head colour polymorphism in the Gouldian finch.</title>
        <authorList>
            <person name="Toomey M.B."/>
            <person name="Marques C.I."/>
            <person name="Andrade P."/>
            <person name="Araujo P.M."/>
            <person name="Sabatino S."/>
            <person name="Gazda M.A."/>
            <person name="Afonso S."/>
            <person name="Lopes R.J."/>
            <person name="Corbo J.C."/>
            <person name="Carneiro M."/>
        </authorList>
    </citation>
    <scope>NUCLEOTIDE SEQUENCE [LARGE SCALE GENOMIC DNA]</scope>
    <source>
        <strain evidence="24">Red01</strain>
        <tissue evidence="24">Muscle</tissue>
    </source>
</reference>
<name>A0A3L8S4I5_CHLGU</name>
<dbReference type="GO" id="GO:0023056">
    <property type="term" value="P:positive regulation of signaling"/>
    <property type="evidence" value="ECO:0007669"/>
    <property type="project" value="UniProtKB-ARBA"/>
</dbReference>
<keyword evidence="19" id="KW-0675">Receptor</keyword>
<sequence length="359" mass="41229">MIISAGEAPQAGPRTEPASAGPGHRQPQEPRARPQELESSDHRENCFLEENSLFLIQLQVKETLALIVPVFNMGSILLSWLQSQFIPRHEMELYDKCKGLVGSFTRAGRAADIFRSPWQGMMYLEERRLVHRDLAARNVLVKSPNHVKITDFGLARLLEGDEKEYNADGGKMPIKWMALECIHYRKFTHQSDVWSYGVTIWELMTFGGKPYDGIPTREIPDLLEKGERLPQPPICTIDVYMVMVKCWMIDADSRPKFKELAAEFSRMARDPQRYLVIQGDDRMKLPSPNDSKFFQNLLDEEDLEDMMDAEEYLVPQAFNIPPPIYTSRTRIDSNRVMMMKIPCMSVLTSKMVGWVNPLS</sequence>
<evidence type="ECO:0000313" key="24">
    <source>
        <dbReference type="EMBL" id="RLV96461.1"/>
    </source>
</evidence>
<keyword evidence="14" id="KW-0472">Membrane</keyword>
<keyword evidence="18" id="KW-0804">Transcription</keyword>
<dbReference type="Pfam" id="PF07714">
    <property type="entry name" value="PK_Tyr_Ser-Thr"/>
    <property type="match status" value="1"/>
</dbReference>
<evidence type="ECO:0000256" key="12">
    <source>
        <dbReference type="ARBA" id="ARBA00022989"/>
    </source>
</evidence>
<dbReference type="OrthoDB" id="6219513at2759"/>
<dbReference type="InterPro" id="IPR001245">
    <property type="entry name" value="Ser-Thr/Tyr_kinase_cat_dom"/>
</dbReference>
<proteinExistence type="predicted"/>
<evidence type="ECO:0000256" key="16">
    <source>
        <dbReference type="ARBA" id="ARBA00023157"/>
    </source>
</evidence>
<dbReference type="GO" id="GO:0043235">
    <property type="term" value="C:receptor complex"/>
    <property type="evidence" value="ECO:0007669"/>
    <property type="project" value="TreeGrafter"/>
</dbReference>
<dbReference type="GO" id="GO:0005154">
    <property type="term" value="F:epidermal growth factor receptor binding"/>
    <property type="evidence" value="ECO:0007669"/>
    <property type="project" value="TreeGrafter"/>
</dbReference>
<evidence type="ECO:0000256" key="2">
    <source>
        <dbReference type="ARBA" id="ARBA00004251"/>
    </source>
</evidence>
<keyword evidence="20" id="KW-0325">Glycoprotein</keyword>
<dbReference type="InterPro" id="IPR011009">
    <property type="entry name" value="Kinase-like_dom_sf"/>
</dbReference>
<evidence type="ECO:0000256" key="19">
    <source>
        <dbReference type="ARBA" id="ARBA00023170"/>
    </source>
</evidence>
<evidence type="ECO:0000256" key="9">
    <source>
        <dbReference type="ARBA" id="ARBA00022741"/>
    </source>
</evidence>
<evidence type="ECO:0000256" key="5">
    <source>
        <dbReference type="ARBA" id="ARBA00022553"/>
    </source>
</evidence>
<feature type="compositionally biased region" description="Basic and acidic residues" evidence="22">
    <location>
        <begin position="26"/>
        <end position="41"/>
    </location>
</feature>
<dbReference type="InterPro" id="IPR020635">
    <property type="entry name" value="Tyr_kinase_cat_dom"/>
</dbReference>
<evidence type="ECO:0000256" key="17">
    <source>
        <dbReference type="ARBA" id="ARBA00023159"/>
    </source>
</evidence>
<keyword evidence="9" id="KW-0547">Nucleotide-binding</keyword>
<dbReference type="GO" id="GO:0005634">
    <property type="term" value="C:nucleus"/>
    <property type="evidence" value="ECO:0007669"/>
    <property type="project" value="UniProtKB-SubCell"/>
</dbReference>
<dbReference type="AlphaFoldDB" id="A0A3L8S4I5"/>
<dbReference type="GO" id="GO:0009966">
    <property type="term" value="P:regulation of signal transduction"/>
    <property type="evidence" value="ECO:0007669"/>
    <property type="project" value="UniProtKB-ARBA"/>
</dbReference>
<keyword evidence="25" id="KW-1185">Reference proteome</keyword>
<feature type="region of interest" description="Disordered" evidence="22">
    <location>
        <begin position="1"/>
        <end position="41"/>
    </location>
</feature>
<keyword evidence="4" id="KW-1003">Cell membrane</keyword>
<comment type="caution">
    <text evidence="24">The sequence shown here is derived from an EMBL/GenBank/DDBJ whole genome shotgun (WGS) entry which is preliminary data.</text>
</comment>
<dbReference type="InterPro" id="IPR050122">
    <property type="entry name" value="RTK"/>
</dbReference>
<evidence type="ECO:0000256" key="4">
    <source>
        <dbReference type="ARBA" id="ARBA00022475"/>
    </source>
</evidence>
<keyword evidence="7" id="KW-0812">Transmembrane</keyword>
<keyword evidence="11" id="KW-0067">ATP-binding</keyword>
<evidence type="ECO:0000256" key="10">
    <source>
        <dbReference type="ARBA" id="ARBA00022777"/>
    </source>
</evidence>
<keyword evidence="17" id="KW-0010">Activator</keyword>
<keyword evidence="15" id="KW-0829">Tyrosine-protein kinase</keyword>
<dbReference type="Gene3D" id="1.10.510.10">
    <property type="entry name" value="Transferase(Phosphotransferase) domain 1"/>
    <property type="match status" value="1"/>
</dbReference>
<dbReference type="SMART" id="SM00219">
    <property type="entry name" value="TyrKc"/>
    <property type="match status" value="1"/>
</dbReference>
<dbReference type="PANTHER" id="PTHR24416">
    <property type="entry name" value="TYROSINE-PROTEIN KINASE RECEPTOR"/>
    <property type="match status" value="1"/>
</dbReference>
<dbReference type="EMBL" id="QUSF01000070">
    <property type="protein sequence ID" value="RLV96461.1"/>
    <property type="molecule type" value="Genomic_DNA"/>
</dbReference>
<accession>A0A3L8S4I5</accession>
<dbReference type="GO" id="GO:0022008">
    <property type="term" value="P:neurogenesis"/>
    <property type="evidence" value="ECO:0007669"/>
    <property type="project" value="TreeGrafter"/>
</dbReference>
<keyword evidence="8" id="KW-0732">Signal</keyword>
<evidence type="ECO:0000256" key="11">
    <source>
        <dbReference type="ARBA" id="ARBA00022840"/>
    </source>
</evidence>
<evidence type="ECO:0000256" key="21">
    <source>
        <dbReference type="ARBA" id="ARBA00023242"/>
    </source>
</evidence>
<evidence type="ECO:0000259" key="23">
    <source>
        <dbReference type="PROSITE" id="PS50011"/>
    </source>
</evidence>
<evidence type="ECO:0000256" key="3">
    <source>
        <dbReference type="ARBA" id="ARBA00011902"/>
    </source>
</evidence>
<evidence type="ECO:0000313" key="25">
    <source>
        <dbReference type="Proteomes" id="UP000276834"/>
    </source>
</evidence>
<dbReference type="InterPro" id="IPR008266">
    <property type="entry name" value="Tyr_kinase_AS"/>
</dbReference>
<dbReference type="GO" id="GO:0005524">
    <property type="term" value="F:ATP binding"/>
    <property type="evidence" value="ECO:0007669"/>
    <property type="project" value="UniProtKB-KW"/>
</dbReference>
<dbReference type="Proteomes" id="UP000276834">
    <property type="component" value="Unassembled WGS sequence"/>
</dbReference>
<evidence type="ECO:0000256" key="1">
    <source>
        <dbReference type="ARBA" id="ARBA00004123"/>
    </source>
</evidence>
<evidence type="ECO:0000256" key="8">
    <source>
        <dbReference type="ARBA" id="ARBA00022729"/>
    </source>
</evidence>
<evidence type="ECO:0000256" key="22">
    <source>
        <dbReference type="SAM" id="MobiDB-lite"/>
    </source>
</evidence>
<keyword evidence="16" id="KW-1015">Disulfide bond</keyword>
<comment type="subcellular location">
    <subcellularLocation>
        <location evidence="2">Cell membrane</location>
        <topology evidence="2">Single-pass type I membrane protein</topology>
    </subcellularLocation>
    <subcellularLocation>
        <location evidence="1">Nucleus</location>
    </subcellularLocation>
</comment>
<evidence type="ECO:0000256" key="20">
    <source>
        <dbReference type="ARBA" id="ARBA00023180"/>
    </source>
</evidence>
<dbReference type="PANTHER" id="PTHR24416:SF90">
    <property type="entry name" value="RECEPTOR TYROSINE-PROTEIN KINASE ERBB-4"/>
    <property type="match status" value="1"/>
</dbReference>
<dbReference type="PRINTS" id="PR00109">
    <property type="entry name" value="TYRKINASE"/>
</dbReference>
<evidence type="ECO:0000256" key="7">
    <source>
        <dbReference type="ARBA" id="ARBA00022692"/>
    </source>
</evidence>
<keyword evidence="13" id="KW-0805">Transcription regulation</keyword>
<dbReference type="GO" id="GO:0043066">
    <property type="term" value="P:negative regulation of apoptotic process"/>
    <property type="evidence" value="ECO:0007669"/>
    <property type="project" value="TreeGrafter"/>
</dbReference>
<dbReference type="GO" id="GO:0008284">
    <property type="term" value="P:positive regulation of cell population proliferation"/>
    <property type="evidence" value="ECO:0007669"/>
    <property type="project" value="TreeGrafter"/>
</dbReference>
<dbReference type="GO" id="GO:0038127">
    <property type="term" value="P:ERBB signaling pathway"/>
    <property type="evidence" value="ECO:0007669"/>
    <property type="project" value="UniProtKB-ARBA"/>
</dbReference>
<dbReference type="GO" id="GO:0004714">
    <property type="term" value="F:transmembrane receptor protein tyrosine kinase activity"/>
    <property type="evidence" value="ECO:0007669"/>
    <property type="project" value="UniProtKB-EC"/>
</dbReference>
<dbReference type="PROSITE" id="PS50011">
    <property type="entry name" value="PROTEIN_KINASE_DOM"/>
    <property type="match status" value="1"/>
</dbReference>
<keyword evidence="21" id="KW-0539">Nucleus</keyword>
<protein>
    <recommendedName>
        <fullName evidence="3">receptor protein-tyrosine kinase</fullName>
        <ecNumber evidence="3">2.7.10.1</ecNumber>
    </recommendedName>
</protein>
<dbReference type="EC" id="2.7.10.1" evidence="3"/>
<evidence type="ECO:0000256" key="14">
    <source>
        <dbReference type="ARBA" id="ARBA00023136"/>
    </source>
</evidence>
<evidence type="ECO:0000256" key="18">
    <source>
        <dbReference type="ARBA" id="ARBA00023163"/>
    </source>
</evidence>
<evidence type="ECO:0000256" key="13">
    <source>
        <dbReference type="ARBA" id="ARBA00023015"/>
    </source>
</evidence>
<evidence type="ECO:0000256" key="6">
    <source>
        <dbReference type="ARBA" id="ARBA00022679"/>
    </source>
</evidence>
<feature type="domain" description="Protein kinase" evidence="23">
    <location>
        <begin position="1"/>
        <end position="275"/>
    </location>
</feature>
<keyword evidence="10" id="KW-0418">Kinase</keyword>
<dbReference type="SUPFAM" id="SSF56112">
    <property type="entry name" value="Protein kinase-like (PK-like)"/>
    <property type="match status" value="1"/>
</dbReference>